<dbReference type="CDD" id="cd18793">
    <property type="entry name" value="SF2_C_SNF"/>
    <property type="match status" value="1"/>
</dbReference>
<dbReference type="Pfam" id="PF08658">
    <property type="entry name" value="Rad54_N"/>
    <property type="match status" value="1"/>
</dbReference>
<evidence type="ECO:0000256" key="9">
    <source>
        <dbReference type="ARBA" id="ARBA00023125"/>
    </source>
</evidence>
<dbReference type="GO" id="GO:0015616">
    <property type="term" value="F:DNA translocase activity"/>
    <property type="evidence" value="ECO:0007669"/>
    <property type="project" value="TreeGrafter"/>
</dbReference>
<dbReference type="SMART" id="SM00487">
    <property type="entry name" value="DEXDc"/>
    <property type="match status" value="1"/>
</dbReference>
<reference evidence="15 16" key="1">
    <citation type="journal article" date="2018" name="Mol. Biol. Evol.">
        <title>Broad Genomic Sampling Reveals a Smut Pathogenic Ancestry of the Fungal Clade Ustilaginomycotina.</title>
        <authorList>
            <person name="Kijpornyongpan T."/>
            <person name="Mondo S.J."/>
            <person name="Barry K."/>
            <person name="Sandor L."/>
            <person name="Lee J."/>
            <person name="Lipzen A."/>
            <person name="Pangilinan J."/>
            <person name="LaButti K."/>
            <person name="Hainaut M."/>
            <person name="Henrissat B."/>
            <person name="Grigoriev I.V."/>
            <person name="Spatafora J.W."/>
            <person name="Aime M.C."/>
        </authorList>
    </citation>
    <scope>NUCLEOTIDE SEQUENCE [LARGE SCALE GENOMIC DNA]</scope>
    <source>
        <strain evidence="15 16">MCA 4186</strain>
    </source>
</reference>
<dbReference type="Pfam" id="PF00271">
    <property type="entry name" value="Helicase_C"/>
    <property type="match status" value="1"/>
</dbReference>
<evidence type="ECO:0000256" key="12">
    <source>
        <dbReference type="SAM" id="MobiDB-lite"/>
    </source>
</evidence>
<dbReference type="GO" id="GO:0016817">
    <property type="term" value="F:hydrolase activity, acting on acid anhydrides"/>
    <property type="evidence" value="ECO:0007669"/>
    <property type="project" value="InterPro"/>
</dbReference>
<dbReference type="OrthoDB" id="413460at2759"/>
<evidence type="ECO:0000256" key="4">
    <source>
        <dbReference type="ARBA" id="ARBA00022741"/>
    </source>
</evidence>
<dbReference type="InterPro" id="IPR014001">
    <property type="entry name" value="Helicase_ATP-bd"/>
</dbReference>
<comment type="similarity">
    <text evidence="2">Belongs to the SNF2/RAD54 helicase family.</text>
</comment>
<dbReference type="Gene3D" id="3.40.50.300">
    <property type="entry name" value="P-loop containing nucleotide triphosphate hydrolases"/>
    <property type="match status" value="1"/>
</dbReference>
<dbReference type="PROSITE" id="PS51194">
    <property type="entry name" value="HELICASE_CTER"/>
    <property type="match status" value="1"/>
</dbReference>
<keyword evidence="10" id="KW-0234">DNA repair</keyword>
<dbReference type="Pfam" id="PF00176">
    <property type="entry name" value="SNF2-rel_dom"/>
    <property type="match status" value="1"/>
</dbReference>
<accession>A0A316ZLN4</accession>
<evidence type="ECO:0000256" key="6">
    <source>
        <dbReference type="ARBA" id="ARBA00022801"/>
    </source>
</evidence>
<dbReference type="Gene3D" id="1.20.120.850">
    <property type="entry name" value="SWI2/SNF2 ATPases, N-terminal domain"/>
    <property type="match status" value="1"/>
</dbReference>
<keyword evidence="4" id="KW-0547">Nucleotide-binding</keyword>
<dbReference type="GO" id="GO:0007131">
    <property type="term" value="P:reciprocal meiotic recombination"/>
    <property type="evidence" value="ECO:0007669"/>
    <property type="project" value="TreeGrafter"/>
</dbReference>
<feature type="compositionally biased region" description="Acidic residues" evidence="12">
    <location>
        <begin position="84"/>
        <end position="100"/>
    </location>
</feature>
<dbReference type="PANTHER" id="PTHR45629:SF7">
    <property type="entry name" value="DNA EXCISION REPAIR PROTEIN ERCC-6-RELATED"/>
    <property type="match status" value="1"/>
</dbReference>
<dbReference type="AlphaFoldDB" id="A0A316ZLN4"/>
<feature type="region of interest" description="Disordered" evidence="12">
    <location>
        <begin position="1"/>
        <end position="117"/>
    </location>
</feature>
<evidence type="ECO:0000256" key="2">
    <source>
        <dbReference type="ARBA" id="ARBA00007025"/>
    </source>
</evidence>
<keyword evidence="8" id="KW-0067">ATP-binding</keyword>
<keyword evidence="6" id="KW-0378">Hydrolase</keyword>
<dbReference type="STRING" id="58919.A0A316ZLN4"/>
<evidence type="ECO:0000313" key="15">
    <source>
        <dbReference type="EMBL" id="PWO01244.1"/>
    </source>
</evidence>
<evidence type="ECO:0000259" key="14">
    <source>
        <dbReference type="PROSITE" id="PS51194"/>
    </source>
</evidence>
<dbReference type="InterPro" id="IPR050496">
    <property type="entry name" value="SNF2_RAD54_helicase_repair"/>
</dbReference>
<dbReference type="GO" id="GO:0005634">
    <property type="term" value="C:nucleus"/>
    <property type="evidence" value="ECO:0007669"/>
    <property type="project" value="UniProtKB-SubCell"/>
</dbReference>
<evidence type="ECO:0000256" key="8">
    <source>
        <dbReference type="ARBA" id="ARBA00022840"/>
    </source>
</evidence>
<keyword evidence="11" id="KW-0539">Nucleus</keyword>
<evidence type="ECO:0000313" key="16">
    <source>
        <dbReference type="Proteomes" id="UP000245946"/>
    </source>
</evidence>
<dbReference type="Gene3D" id="3.40.50.10810">
    <property type="entry name" value="Tandem AAA-ATPase domain"/>
    <property type="match status" value="1"/>
</dbReference>
<evidence type="ECO:0000259" key="13">
    <source>
        <dbReference type="PROSITE" id="PS51192"/>
    </source>
</evidence>
<evidence type="ECO:0000256" key="1">
    <source>
        <dbReference type="ARBA" id="ARBA00004123"/>
    </source>
</evidence>
<dbReference type="FunFam" id="3.40.50.10810:FF:000010">
    <property type="entry name" value="DNA repair and recombination protein RAD54-like"/>
    <property type="match status" value="1"/>
</dbReference>
<keyword evidence="9" id="KW-0238">DNA-binding</keyword>
<dbReference type="PANTHER" id="PTHR45629">
    <property type="entry name" value="SNF2/RAD54 FAMILY MEMBER"/>
    <property type="match status" value="1"/>
</dbReference>
<gene>
    <name evidence="15" type="ORF">FA09DRAFT_313945</name>
</gene>
<dbReference type="Proteomes" id="UP000245946">
    <property type="component" value="Unassembled WGS sequence"/>
</dbReference>
<protein>
    <submittedName>
        <fullName evidence="15">Putative RAD54-DNA-dependent ATPase of the Snf2p family</fullName>
    </submittedName>
</protein>
<dbReference type="InterPro" id="IPR027417">
    <property type="entry name" value="P-loop_NTPase"/>
</dbReference>
<dbReference type="InterPro" id="IPR013967">
    <property type="entry name" value="Rad54_N"/>
</dbReference>
<evidence type="ECO:0000256" key="11">
    <source>
        <dbReference type="ARBA" id="ARBA00023242"/>
    </source>
</evidence>
<evidence type="ECO:0000256" key="10">
    <source>
        <dbReference type="ARBA" id="ARBA00023204"/>
    </source>
</evidence>
<dbReference type="GeneID" id="37268289"/>
<keyword evidence="7" id="KW-0347">Helicase</keyword>
<keyword evidence="5" id="KW-0227">DNA damage</keyword>
<dbReference type="EMBL" id="KZ819283">
    <property type="protein sequence ID" value="PWO01244.1"/>
    <property type="molecule type" value="Genomic_DNA"/>
</dbReference>
<name>A0A316ZLN4_9BASI</name>
<keyword evidence="16" id="KW-1185">Reference proteome</keyword>
<dbReference type="GO" id="GO:0004386">
    <property type="term" value="F:helicase activity"/>
    <property type="evidence" value="ECO:0007669"/>
    <property type="project" value="UniProtKB-KW"/>
</dbReference>
<dbReference type="FunFam" id="3.40.50.300:FF:000332">
    <property type="entry name" value="DNA repair and recombination protein RAD54-like"/>
    <property type="match status" value="1"/>
</dbReference>
<dbReference type="GO" id="GO:0005524">
    <property type="term" value="F:ATP binding"/>
    <property type="evidence" value="ECO:0007669"/>
    <property type="project" value="UniProtKB-KW"/>
</dbReference>
<evidence type="ECO:0000256" key="5">
    <source>
        <dbReference type="ARBA" id="ARBA00022763"/>
    </source>
</evidence>
<organism evidence="15 16">
    <name type="scientific">Tilletiopsis washingtonensis</name>
    <dbReference type="NCBI Taxonomy" id="58919"/>
    <lineage>
        <taxon>Eukaryota</taxon>
        <taxon>Fungi</taxon>
        <taxon>Dikarya</taxon>
        <taxon>Basidiomycota</taxon>
        <taxon>Ustilaginomycotina</taxon>
        <taxon>Exobasidiomycetes</taxon>
        <taxon>Entylomatales</taxon>
        <taxon>Entylomatales incertae sedis</taxon>
        <taxon>Tilletiopsis</taxon>
    </lineage>
</organism>
<proteinExistence type="inferred from homology"/>
<dbReference type="InterPro" id="IPR001650">
    <property type="entry name" value="Helicase_C-like"/>
</dbReference>
<dbReference type="InterPro" id="IPR038718">
    <property type="entry name" value="SNF2-like_sf"/>
</dbReference>
<keyword evidence="3" id="KW-0597">Phosphoprotein</keyword>
<feature type="domain" description="Helicase C-terminal" evidence="14">
    <location>
        <begin position="628"/>
        <end position="785"/>
    </location>
</feature>
<dbReference type="RefSeq" id="XP_025601522.1">
    <property type="nucleotide sequence ID" value="XM_025740745.1"/>
</dbReference>
<dbReference type="GO" id="GO:0003677">
    <property type="term" value="F:DNA binding"/>
    <property type="evidence" value="ECO:0007669"/>
    <property type="project" value="UniProtKB-KW"/>
</dbReference>
<dbReference type="SUPFAM" id="SSF52540">
    <property type="entry name" value="P-loop containing nucleoside triphosphate hydrolases"/>
    <property type="match status" value="2"/>
</dbReference>
<dbReference type="InterPro" id="IPR000330">
    <property type="entry name" value="SNF2_N"/>
</dbReference>
<dbReference type="InterPro" id="IPR049730">
    <property type="entry name" value="SNF2/RAD54-like_C"/>
</dbReference>
<feature type="domain" description="Helicase ATP-binding" evidence="13">
    <location>
        <begin position="299"/>
        <end position="477"/>
    </location>
</feature>
<sequence>MRKSVILAALQPKAEGEGRASPAPKNGADWARSVTGGGFGPLLGRKPFKAPLPAGRRSAKGAAAEDLSGGRKRKRVNYTGMGGGEDDGDGDAAESSDAEEAVAKKPKGKPGVFGKDGKMTSLEGVYKGIDARGVSLNVDNRKWQVFKPKDGAIKRRFNVPVMRAKDGAIIETRMSGASLGTRKPIEIPPRPLHDPMGEHAIVLFDPTVDDVEAEREKERLRRERLAADALAKAEGGVEPEKPAGPTPHKSLAELLGLRSKDDKKKVVEKVPVVIDPRLGKVLRPHQVEGVKFLYRCATSLMDEHAQGSIMADEMGLGKTLQCIALMWTLLKQSPIPNKPTIDKCIIACPSSLVRNWANELVKWLGTAAPGAFALDGKLSKDEMVLAVRRWADAKGRGIVQPVMIVSYETLRNIAPELANCEVGLLLCDEGHRLKNAESLTYVALDKIPVKRRVVLTGTPVQNDLTEYFSLVKFANPDLLGGRLEFRKAFEIPILKGRDSNASEKEQQVGIAKLGELSAIVSKFIIRRTNDLLSKYLPVKHEHVVFCKMSPLQLALYQLFVKSPETQKLLRGKGSQPLKAISILRKLCNHPDLLNLPDDLAGCERLLPSDYTPHDRRNVHAEHSGKMVVLERFLQQMRKTSNDKIVLISNFTQTLDIFEKMCRLNRWGSFRLDGTMAINKRQKLVDRFNDPEGAEFVFLLSSKAGGCGLNLIGANRLVLFDPDWNPASDQQALARVWRDGQKKSCFVYRFIATGSVEEKILQRQSHKQSLSSCIIDGQEDADRHFSRDDLRALFEFKQDTQCDTHDTYKCKRCKNGRQNVKAPAMLYGDTATWNHYQNEELHNLHDDLLRSEKVHDEVSMCFQYVSH</sequence>
<evidence type="ECO:0000256" key="3">
    <source>
        <dbReference type="ARBA" id="ARBA00022553"/>
    </source>
</evidence>
<dbReference type="SMART" id="SM00490">
    <property type="entry name" value="HELICc"/>
    <property type="match status" value="1"/>
</dbReference>
<dbReference type="GO" id="GO:0045003">
    <property type="term" value="P:double-strand break repair via synthesis-dependent strand annealing"/>
    <property type="evidence" value="ECO:0007669"/>
    <property type="project" value="TreeGrafter"/>
</dbReference>
<evidence type="ECO:0000256" key="7">
    <source>
        <dbReference type="ARBA" id="ARBA00022806"/>
    </source>
</evidence>
<dbReference type="PROSITE" id="PS51192">
    <property type="entry name" value="HELICASE_ATP_BIND_1"/>
    <property type="match status" value="1"/>
</dbReference>
<comment type="subcellular location">
    <subcellularLocation>
        <location evidence="1">Nucleus</location>
    </subcellularLocation>
</comment>